<name>A0A5C4XLN4_9HYPH</name>
<reference evidence="7 8" key="1">
    <citation type="submission" date="2019-06" db="EMBL/GenBank/DDBJ databases">
        <title>The draft genome of Rhizobium smilacinae PTYR-5.</title>
        <authorList>
            <person name="Liu L."/>
            <person name="Li L."/>
            <person name="Zhang X."/>
        </authorList>
    </citation>
    <scope>NUCLEOTIDE SEQUENCE [LARGE SCALE GENOMIC DNA]</scope>
    <source>
        <strain evidence="7 8">PTYR-5</strain>
    </source>
</reference>
<dbReference type="CDD" id="cd01094">
    <property type="entry name" value="Alkanesulfonate_monoxygenase"/>
    <property type="match status" value="1"/>
</dbReference>
<accession>A0A5C4XLN4</accession>
<dbReference type="OrthoDB" id="9814695at2"/>
<dbReference type="InterPro" id="IPR036661">
    <property type="entry name" value="Luciferase-like_sf"/>
</dbReference>
<feature type="domain" description="Luciferase-like" evidence="6">
    <location>
        <begin position="39"/>
        <end position="334"/>
    </location>
</feature>
<keyword evidence="4" id="KW-0503">Monooxygenase</keyword>
<gene>
    <name evidence="7" type="ORF">FHP24_12250</name>
</gene>
<dbReference type="Gene3D" id="3.20.20.30">
    <property type="entry name" value="Luciferase-like domain"/>
    <property type="match status" value="1"/>
</dbReference>
<dbReference type="GO" id="GO:0008726">
    <property type="term" value="F:alkanesulfonate monooxygenase activity"/>
    <property type="evidence" value="ECO:0007669"/>
    <property type="project" value="TreeGrafter"/>
</dbReference>
<evidence type="ECO:0000256" key="1">
    <source>
        <dbReference type="ARBA" id="ARBA00022630"/>
    </source>
</evidence>
<dbReference type="Pfam" id="PF00296">
    <property type="entry name" value="Bac_luciferase"/>
    <property type="match status" value="1"/>
</dbReference>
<organism evidence="7 8">
    <name type="scientific">Aliirhizobium smilacinae</name>
    <dbReference type="NCBI Taxonomy" id="1395944"/>
    <lineage>
        <taxon>Bacteria</taxon>
        <taxon>Pseudomonadati</taxon>
        <taxon>Pseudomonadota</taxon>
        <taxon>Alphaproteobacteria</taxon>
        <taxon>Hyphomicrobiales</taxon>
        <taxon>Rhizobiaceae</taxon>
        <taxon>Aliirhizobium</taxon>
    </lineage>
</organism>
<evidence type="ECO:0000256" key="2">
    <source>
        <dbReference type="ARBA" id="ARBA00022643"/>
    </source>
</evidence>
<dbReference type="GO" id="GO:0046306">
    <property type="term" value="P:alkanesulfonate catabolic process"/>
    <property type="evidence" value="ECO:0007669"/>
    <property type="project" value="TreeGrafter"/>
</dbReference>
<comment type="caution">
    <text evidence="7">The sequence shown here is derived from an EMBL/GenBank/DDBJ whole genome shotgun (WGS) entry which is preliminary data.</text>
</comment>
<keyword evidence="1" id="KW-0285">Flavoprotein</keyword>
<keyword evidence="8" id="KW-1185">Reference proteome</keyword>
<dbReference type="AlphaFoldDB" id="A0A5C4XLN4"/>
<dbReference type="SUPFAM" id="SSF51679">
    <property type="entry name" value="Bacterial luciferase-like"/>
    <property type="match status" value="1"/>
</dbReference>
<dbReference type="InterPro" id="IPR050172">
    <property type="entry name" value="SsuD_RutA_monooxygenase"/>
</dbReference>
<evidence type="ECO:0000313" key="7">
    <source>
        <dbReference type="EMBL" id="TNM63570.1"/>
    </source>
</evidence>
<keyword evidence="2" id="KW-0288">FMN</keyword>
<proteinExistence type="predicted"/>
<evidence type="ECO:0000256" key="3">
    <source>
        <dbReference type="ARBA" id="ARBA00023002"/>
    </source>
</evidence>
<dbReference type="Proteomes" id="UP000311605">
    <property type="component" value="Unassembled WGS sequence"/>
</dbReference>
<dbReference type="PANTHER" id="PTHR42847:SF4">
    <property type="entry name" value="ALKANESULFONATE MONOOXYGENASE-RELATED"/>
    <property type="match status" value="1"/>
</dbReference>
<dbReference type="EMBL" id="VDMN01000002">
    <property type="protein sequence ID" value="TNM63570.1"/>
    <property type="molecule type" value="Genomic_DNA"/>
</dbReference>
<evidence type="ECO:0000256" key="5">
    <source>
        <dbReference type="SAM" id="MobiDB-lite"/>
    </source>
</evidence>
<feature type="region of interest" description="Disordered" evidence="5">
    <location>
        <begin position="365"/>
        <end position="385"/>
    </location>
</feature>
<dbReference type="InterPro" id="IPR011251">
    <property type="entry name" value="Luciferase-like_dom"/>
</dbReference>
<dbReference type="PANTHER" id="PTHR42847">
    <property type="entry name" value="ALKANESULFONATE MONOOXYGENASE"/>
    <property type="match status" value="1"/>
</dbReference>
<protein>
    <submittedName>
        <fullName evidence="7">LLM class flavin-dependent oxidoreductase</fullName>
    </submittedName>
</protein>
<keyword evidence="3" id="KW-0560">Oxidoreductase</keyword>
<evidence type="ECO:0000313" key="8">
    <source>
        <dbReference type="Proteomes" id="UP000311605"/>
    </source>
</evidence>
<dbReference type="RefSeq" id="WP_139676478.1">
    <property type="nucleotide sequence ID" value="NZ_VDMN01000002.1"/>
</dbReference>
<sequence>MTSVPVRSVDLDACEISWFSALCSDDYAFLGVSDGALRSSFEHCSEIVKKAEAFGFRNILCPSSYQVGQDTLNFVAACAPITERINLLAAIRCGEMQPIMLARTVATLDHMLKGRLTLNVISSDFPGEVADSAYRYRRSHEVVQILRQAWTRETIDHDGEIYQFKGVSTEPARPYQQNGGPLLYFGGYSPDALELCGAQCDVYLMWPEPKEQLTERMRAVHARAEAHGRVLDYGLRVHMIVRDTEQEARDYAEHLVSRLDDEYGKLIRERAHDSISLGVSHQARARELADQFGYVERHLWTGIGRARSGCGAAIVGSTDQVLSEIEAYRKMGIRAFIFSGYPHLDEAEHFGRKVLPHLKTCSLPHEYGRVPKQTPPTPLGVGERR</sequence>
<evidence type="ECO:0000256" key="4">
    <source>
        <dbReference type="ARBA" id="ARBA00023033"/>
    </source>
</evidence>
<evidence type="ECO:0000259" key="6">
    <source>
        <dbReference type="Pfam" id="PF00296"/>
    </source>
</evidence>